<dbReference type="PANTHER" id="PTHR12459:SF15">
    <property type="entry name" value="TRANSMEMBRANE PROTEIN 135"/>
    <property type="match status" value="1"/>
</dbReference>
<evidence type="ECO:0000313" key="3">
    <source>
        <dbReference type="EMBL" id="CAI2372158.1"/>
    </source>
</evidence>
<keyword evidence="2" id="KW-0472">Membrane</keyword>
<dbReference type="AlphaFoldDB" id="A0AAD1UME5"/>
<dbReference type="InterPro" id="IPR026749">
    <property type="entry name" value="Tmem135"/>
</dbReference>
<feature type="compositionally biased region" description="Basic and acidic residues" evidence="1">
    <location>
        <begin position="18"/>
        <end position="27"/>
    </location>
</feature>
<keyword evidence="2" id="KW-0812">Transmembrane</keyword>
<feature type="compositionally biased region" description="Polar residues" evidence="1">
    <location>
        <begin position="1"/>
        <end position="17"/>
    </location>
</feature>
<reference evidence="3" key="1">
    <citation type="submission" date="2023-07" db="EMBL/GenBank/DDBJ databases">
        <authorList>
            <consortium name="AG Swart"/>
            <person name="Singh M."/>
            <person name="Singh A."/>
            <person name="Seah K."/>
            <person name="Emmerich C."/>
        </authorList>
    </citation>
    <scope>NUCLEOTIDE SEQUENCE</scope>
    <source>
        <strain evidence="3">DP1</strain>
    </source>
</reference>
<keyword evidence="2" id="KW-1133">Transmembrane helix</keyword>
<dbReference type="Pfam" id="PF02466">
    <property type="entry name" value="Tim17"/>
    <property type="match status" value="1"/>
</dbReference>
<sequence>MEKAVQNGSSKELVNSQPEEKVKSSRSEKKVSELRKALNGFLKNFKYGLYTKTFTAVAFGLLKPKNLLSGLIGVISQDTFNFCMFLGTLVGGYKLILCALRKIRGKDDGLNPIIAGFLSGFSLMFQSGTKVKKLLIMAFLMRALDSIAQLLDKKNIIKKIKYFECYMFGPVISFLVYVYFYEKPIFPPGIDKAFLATAVPSKQELVQAQHIFLRQGIRWFPGVVKKI</sequence>
<dbReference type="PANTHER" id="PTHR12459">
    <property type="entry name" value="TRANSMEMBRANE PROTEIN 135-RELATED"/>
    <property type="match status" value="1"/>
</dbReference>
<evidence type="ECO:0000256" key="2">
    <source>
        <dbReference type="SAM" id="Phobius"/>
    </source>
</evidence>
<evidence type="ECO:0000256" key="1">
    <source>
        <dbReference type="SAM" id="MobiDB-lite"/>
    </source>
</evidence>
<gene>
    <name evidence="3" type="ORF">ECRASSUSDP1_LOCUS13486</name>
</gene>
<organism evidence="3 4">
    <name type="scientific">Euplotes crassus</name>
    <dbReference type="NCBI Taxonomy" id="5936"/>
    <lineage>
        <taxon>Eukaryota</taxon>
        <taxon>Sar</taxon>
        <taxon>Alveolata</taxon>
        <taxon>Ciliophora</taxon>
        <taxon>Intramacronucleata</taxon>
        <taxon>Spirotrichea</taxon>
        <taxon>Hypotrichia</taxon>
        <taxon>Euplotida</taxon>
        <taxon>Euplotidae</taxon>
        <taxon>Moneuplotes</taxon>
    </lineage>
</organism>
<accession>A0AAD1UME5</accession>
<evidence type="ECO:0000313" key="4">
    <source>
        <dbReference type="Proteomes" id="UP001295684"/>
    </source>
</evidence>
<keyword evidence="4" id="KW-1185">Reference proteome</keyword>
<dbReference type="EMBL" id="CAMPGE010013421">
    <property type="protein sequence ID" value="CAI2372158.1"/>
    <property type="molecule type" value="Genomic_DNA"/>
</dbReference>
<feature type="region of interest" description="Disordered" evidence="1">
    <location>
        <begin position="1"/>
        <end position="27"/>
    </location>
</feature>
<comment type="caution">
    <text evidence="3">The sequence shown here is derived from an EMBL/GenBank/DDBJ whole genome shotgun (WGS) entry which is preliminary data.</text>
</comment>
<feature type="transmembrane region" description="Helical" evidence="2">
    <location>
        <begin position="163"/>
        <end position="181"/>
    </location>
</feature>
<protein>
    <submittedName>
        <fullName evidence="3">Uncharacterized protein</fullName>
    </submittedName>
</protein>
<name>A0AAD1UME5_EUPCR</name>
<dbReference type="Proteomes" id="UP001295684">
    <property type="component" value="Unassembled WGS sequence"/>
</dbReference>
<proteinExistence type="predicted"/>